<dbReference type="RefSeq" id="WP_216007245.1">
    <property type="nucleotide sequence ID" value="NZ_JAHKPV010000001.1"/>
</dbReference>
<evidence type="ECO:0000313" key="4">
    <source>
        <dbReference type="EMBL" id="MBU2873431.1"/>
    </source>
</evidence>
<evidence type="ECO:0000259" key="3">
    <source>
        <dbReference type="PROSITE" id="PS50110"/>
    </source>
</evidence>
<evidence type="ECO:0000313" key="5">
    <source>
        <dbReference type="Proteomes" id="UP000753376"/>
    </source>
</evidence>
<evidence type="ECO:0000256" key="2">
    <source>
        <dbReference type="PROSITE-ProRule" id="PRU00169"/>
    </source>
</evidence>
<accession>A0ABS6A5J2</accession>
<dbReference type="Pfam" id="PF00072">
    <property type="entry name" value="Response_reg"/>
    <property type="match status" value="1"/>
</dbReference>
<sequence>MAITEEPQIFLRYESKQALAALEGELGNKLKIDAFETDQAAIAALKERSVLPHALFILTSQPSSQTNSPLLTHARDTHPDLLKILISDAVPLDVLVSLLEKRLIDRCFEQPLDPDLVRSHVLTSALARKSNEYVMPEVKPKAASEVPTVLIVDDEPTATKYLARQLERMQNDFRVLCADSAEQALKLIQSISGTLAVIMTDQRMPGMQGKELLDELKQSHPATVRILTSAYGEVNVALDAVNEGGIFRYQKKPWRATELLPLFQEAIARHLTLASARENTLSQLEHQFNGLRDKRRELLLSNLSEPVDTAAGAPVMSRFLQALDTIPCLFANTSHLRASLETSLENDLIQQFDEQVHRQLKRLQVAASMHTEIDGAAIRAALQRSEEPEYEHGSNAPASSILLMLCEALTTLLTASGLSWRSLNLNQTSEHSLILSCEAPLKLYAHLLAPLTRLSRPFLDQQVALLLLFVSTYRLGGELQIRGATQSYNLVLALPLANSPEA</sequence>
<protein>
    <submittedName>
        <fullName evidence="4">Response regulator</fullName>
    </submittedName>
</protein>
<evidence type="ECO:0000256" key="1">
    <source>
        <dbReference type="ARBA" id="ARBA00022553"/>
    </source>
</evidence>
<dbReference type="Proteomes" id="UP000753376">
    <property type="component" value="Unassembled WGS sequence"/>
</dbReference>
<dbReference type="PANTHER" id="PTHR44591">
    <property type="entry name" value="STRESS RESPONSE REGULATOR PROTEIN 1"/>
    <property type="match status" value="1"/>
</dbReference>
<dbReference type="PANTHER" id="PTHR44591:SF19">
    <property type="entry name" value="TWO-COMPONENT RESPONSE REGULATOR-RELATED"/>
    <property type="match status" value="1"/>
</dbReference>
<keyword evidence="5" id="KW-1185">Reference proteome</keyword>
<comment type="caution">
    <text evidence="4">The sequence shown here is derived from an EMBL/GenBank/DDBJ whole genome shotgun (WGS) entry which is preliminary data.</text>
</comment>
<keyword evidence="1 2" id="KW-0597">Phosphoprotein</keyword>
<dbReference type="EMBL" id="JAHKPV010000001">
    <property type="protein sequence ID" value="MBU2873431.1"/>
    <property type="molecule type" value="Genomic_DNA"/>
</dbReference>
<proteinExistence type="predicted"/>
<gene>
    <name evidence="4" type="ORF">KO508_05345</name>
</gene>
<name>A0ABS6A5J2_9GAMM</name>
<dbReference type="InterPro" id="IPR001789">
    <property type="entry name" value="Sig_transdc_resp-reg_receiver"/>
</dbReference>
<dbReference type="PROSITE" id="PS50110">
    <property type="entry name" value="RESPONSE_REGULATORY"/>
    <property type="match status" value="1"/>
</dbReference>
<dbReference type="InterPro" id="IPR050595">
    <property type="entry name" value="Bact_response_regulator"/>
</dbReference>
<dbReference type="CDD" id="cd17569">
    <property type="entry name" value="REC_HupR-like"/>
    <property type="match status" value="1"/>
</dbReference>
<dbReference type="SMART" id="SM00448">
    <property type="entry name" value="REC"/>
    <property type="match status" value="1"/>
</dbReference>
<organism evidence="4 5">
    <name type="scientific">Marinobacter salexigens</name>
    <dbReference type="NCBI Taxonomy" id="1925763"/>
    <lineage>
        <taxon>Bacteria</taxon>
        <taxon>Pseudomonadati</taxon>
        <taxon>Pseudomonadota</taxon>
        <taxon>Gammaproteobacteria</taxon>
        <taxon>Pseudomonadales</taxon>
        <taxon>Marinobacteraceae</taxon>
        <taxon>Marinobacter</taxon>
    </lineage>
</organism>
<reference evidence="4 5" key="1">
    <citation type="submission" date="2021-05" db="EMBL/GenBank/DDBJ databases">
        <title>Draft genomes of bacteria isolated from model marine particles.</title>
        <authorList>
            <person name="Datta M.S."/>
            <person name="Schwartzman J.A."/>
            <person name="Enke T.N."/>
            <person name="Saavedra J."/>
            <person name="Cermak N."/>
            <person name="Cordero O.X."/>
        </authorList>
    </citation>
    <scope>NUCLEOTIDE SEQUENCE [LARGE SCALE GENOMIC DNA]</scope>
    <source>
        <strain evidence="4 5">D2M19</strain>
    </source>
</reference>
<feature type="domain" description="Response regulatory" evidence="3">
    <location>
        <begin position="148"/>
        <end position="267"/>
    </location>
</feature>
<feature type="modified residue" description="4-aspartylphosphate" evidence="2">
    <location>
        <position position="201"/>
    </location>
</feature>